<gene>
    <name evidence="1" type="ORF">C0216_13380</name>
</gene>
<name>A0A344U095_9ACTN</name>
<dbReference type="Proteomes" id="UP000252004">
    <property type="component" value="Chromosome"/>
</dbReference>
<evidence type="ECO:0000313" key="1">
    <source>
        <dbReference type="EMBL" id="AXE24316.1"/>
    </source>
</evidence>
<accession>A0A344U095</accession>
<reference evidence="1 2" key="1">
    <citation type="submission" date="2018-01" db="EMBL/GenBank/DDBJ databases">
        <title>Draft genome Sequence of streptomyces globosus LZH-48.</title>
        <authorList>
            <person name="Ran K."/>
            <person name="Li Z."/>
            <person name="Wei S."/>
            <person name="Dong R."/>
        </authorList>
    </citation>
    <scope>NUCLEOTIDE SEQUENCE [LARGE SCALE GENOMIC DNA]</scope>
    <source>
        <strain evidence="1 2">LZH-48</strain>
    </source>
</reference>
<proteinExistence type="predicted"/>
<dbReference type="EMBL" id="CP030862">
    <property type="protein sequence ID" value="AXE24316.1"/>
    <property type="molecule type" value="Genomic_DNA"/>
</dbReference>
<dbReference type="AlphaFoldDB" id="A0A344U095"/>
<keyword evidence="2" id="KW-1185">Reference proteome</keyword>
<protein>
    <submittedName>
        <fullName evidence="1">Uncharacterized protein</fullName>
    </submittedName>
</protein>
<organism evidence="1 2">
    <name type="scientific">Streptomyces globosus</name>
    <dbReference type="NCBI Taxonomy" id="68209"/>
    <lineage>
        <taxon>Bacteria</taxon>
        <taxon>Bacillati</taxon>
        <taxon>Actinomycetota</taxon>
        <taxon>Actinomycetes</taxon>
        <taxon>Kitasatosporales</taxon>
        <taxon>Streptomycetaceae</taxon>
        <taxon>Streptomyces</taxon>
    </lineage>
</organism>
<sequence>MPVSDSGARRQQFPLKRLMGSARQNSGITAFKLMIGNRSGGRYDLRSKAVAQRSSRPSIELEDVGSNPTGLALYLLWRTPGTGEKPVEW</sequence>
<evidence type="ECO:0000313" key="2">
    <source>
        <dbReference type="Proteomes" id="UP000252004"/>
    </source>
</evidence>
<dbReference type="KEGG" id="sgz:C0216_13380"/>